<proteinExistence type="predicted"/>
<organism evidence="4 5">
    <name type="scientific">Paraburkholderia phytofirmans</name>
    <dbReference type="NCBI Taxonomy" id="261302"/>
    <lineage>
        <taxon>Bacteria</taxon>
        <taxon>Pseudomonadati</taxon>
        <taxon>Pseudomonadota</taxon>
        <taxon>Betaproteobacteria</taxon>
        <taxon>Burkholderiales</taxon>
        <taxon>Burkholderiaceae</taxon>
        <taxon>Paraburkholderia</taxon>
    </lineage>
</organism>
<accession>A0ABW9BBG5</accession>
<dbReference type="RefSeq" id="WP_041759712.1">
    <property type="nucleotide sequence ID" value="NZ_JAQQCK010000001.1"/>
</dbReference>
<comment type="caution">
    <text evidence="4">The sequence shown here is derived from an EMBL/GenBank/DDBJ whole genome shotgun (WGS) entry which is preliminary data.</text>
</comment>
<evidence type="ECO:0000256" key="2">
    <source>
        <dbReference type="PROSITE-ProRule" id="PRU01213"/>
    </source>
</evidence>
<dbReference type="PROSITE" id="PS51866">
    <property type="entry name" value="MOP"/>
    <property type="match status" value="2"/>
</dbReference>
<keyword evidence="1 2" id="KW-0500">Molybdenum</keyword>
<evidence type="ECO:0000259" key="3">
    <source>
        <dbReference type="PROSITE" id="PS51866"/>
    </source>
</evidence>
<dbReference type="InterPro" id="IPR008995">
    <property type="entry name" value="Mo/tungstate-bd_C_term_dom"/>
</dbReference>
<dbReference type="PANTHER" id="PTHR30432:SF1">
    <property type="entry name" value="DNA-BINDING TRANSCRIPTIONAL DUAL REGULATOR MODE"/>
    <property type="match status" value="1"/>
</dbReference>
<dbReference type="EMBL" id="JAQQDR010000002">
    <property type="protein sequence ID" value="MFM0237270.1"/>
    <property type="molecule type" value="Genomic_DNA"/>
</dbReference>
<dbReference type="InterPro" id="IPR004606">
    <property type="entry name" value="Mop_domain"/>
</dbReference>
<dbReference type="InterPro" id="IPR005116">
    <property type="entry name" value="Transp-assoc_OB_typ1"/>
</dbReference>
<keyword evidence="5" id="KW-1185">Reference proteome</keyword>
<sequence>MRTSARNHFAGHIADVKSGAVNDEVILRTDDGLDIVAIITQGGAASLGLERNSTAFALVKASSVLVLVDFDSHKISARNCIAGTVSAVVKGAVNAEVEISVPEGAKIVSIITNDSVDRLGLAVGKPATAIFKASSVIVGIE</sequence>
<protein>
    <submittedName>
        <fullName evidence="4">TOBE domain-containing protein</fullName>
    </submittedName>
</protein>
<dbReference type="NCBIfam" id="TIGR00638">
    <property type="entry name" value="Mop"/>
    <property type="match status" value="2"/>
</dbReference>
<evidence type="ECO:0000313" key="5">
    <source>
        <dbReference type="Proteomes" id="UP001629274"/>
    </source>
</evidence>
<evidence type="ECO:0000313" key="4">
    <source>
        <dbReference type="EMBL" id="MFM0237270.1"/>
    </source>
</evidence>
<dbReference type="Pfam" id="PF03459">
    <property type="entry name" value="TOBE"/>
    <property type="match status" value="2"/>
</dbReference>
<dbReference type="InterPro" id="IPR051815">
    <property type="entry name" value="Molybdate_resp_trans_reg"/>
</dbReference>
<reference evidence="4 5" key="1">
    <citation type="journal article" date="2024" name="Chem. Sci.">
        <title>Discovery of megapolipeptins by genome mining of a Burkholderiales bacteria collection.</title>
        <authorList>
            <person name="Paulo B.S."/>
            <person name="Recchia M.J.J."/>
            <person name="Lee S."/>
            <person name="Fergusson C.H."/>
            <person name="Romanowski S.B."/>
            <person name="Hernandez A."/>
            <person name="Krull N."/>
            <person name="Liu D.Y."/>
            <person name="Cavanagh H."/>
            <person name="Bos A."/>
            <person name="Gray C.A."/>
            <person name="Murphy B.T."/>
            <person name="Linington R.G."/>
            <person name="Eustaquio A.S."/>
        </authorList>
    </citation>
    <scope>NUCLEOTIDE SEQUENCE [LARGE SCALE GENOMIC DNA]</scope>
    <source>
        <strain evidence="4 5">RL17-351-BIE-A</strain>
    </source>
</reference>
<feature type="domain" description="Mop" evidence="3">
    <location>
        <begin position="74"/>
        <end position="140"/>
    </location>
</feature>
<dbReference type="Proteomes" id="UP001629274">
    <property type="component" value="Unassembled WGS sequence"/>
</dbReference>
<dbReference type="SUPFAM" id="SSF50331">
    <property type="entry name" value="MOP-like"/>
    <property type="match status" value="2"/>
</dbReference>
<dbReference type="Gene3D" id="2.40.50.100">
    <property type="match status" value="2"/>
</dbReference>
<dbReference type="PANTHER" id="PTHR30432">
    <property type="entry name" value="TRANSCRIPTIONAL REGULATOR MODE"/>
    <property type="match status" value="1"/>
</dbReference>
<evidence type="ECO:0000256" key="1">
    <source>
        <dbReference type="ARBA" id="ARBA00022505"/>
    </source>
</evidence>
<gene>
    <name evidence="4" type="ORF">PQR03_03920</name>
</gene>
<name>A0ABW9BBG5_9BURK</name>
<feature type="domain" description="Mop" evidence="3">
    <location>
        <begin position="2"/>
        <end position="68"/>
    </location>
</feature>